<proteinExistence type="predicted"/>
<evidence type="ECO:0000313" key="3">
    <source>
        <dbReference type="EMBL" id="KOO23740.1"/>
    </source>
</evidence>
<gene>
    <name evidence="3" type="ORF">Ctob_004621</name>
</gene>
<dbReference type="EMBL" id="JWZX01003160">
    <property type="protein sequence ID" value="KOO23740.1"/>
    <property type="molecule type" value="Genomic_DNA"/>
</dbReference>
<dbReference type="AlphaFoldDB" id="A0A0M0JB70"/>
<feature type="compositionally biased region" description="Low complexity" evidence="1">
    <location>
        <begin position="250"/>
        <end position="268"/>
    </location>
</feature>
<feature type="region of interest" description="Disordered" evidence="1">
    <location>
        <begin position="176"/>
        <end position="226"/>
    </location>
</feature>
<keyword evidence="4" id="KW-1185">Reference proteome</keyword>
<dbReference type="Proteomes" id="UP000037460">
    <property type="component" value="Unassembled WGS sequence"/>
</dbReference>
<feature type="compositionally biased region" description="Polar residues" evidence="1">
    <location>
        <begin position="176"/>
        <end position="197"/>
    </location>
</feature>
<accession>A0A0M0JB70</accession>
<name>A0A0M0JB70_9EUKA</name>
<reference evidence="4" key="1">
    <citation type="journal article" date="2015" name="PLoS Genet.">
        <title>Genome Sequence and Transcriptome Analyses of Chrysochromulina tobin: Metabolic Tools for Enhanced Algal Fitness in the Prominent Order Prymnesiales (Haptophyceae).</title>
        <authorList>
            <person name="Hovde B.T."/>
            <person name="Deodato C.R."/>
            <person name="Hunsperger H.M."/>
            <person name="Ryken S.A."/>
            <person name="Yost W."/>
            <person name="Jha R.K."/>
            <person name="Patterson J."/>
            <person name="Monnat R.J. Jr."/>
            <person name="Barlow S.B."/>
            <person name="Starkenburg S.R."/>
            <person name="Cattolico R.A."/>
        </authorList>
    </citation>
    <scope>NUCLEOTIDE SEQUENCE</scope>
    <source>
        <strain evidence="4">CCMP291</strain>
    </source>
</reference>
<keyword evidence="2" id="KW-1133">Transmembrane helix</keyword>
<sequence>MLAAAGDVSDYSSSVLASIRSAVATAAGNGVFPADVLIDVRVGSVVLDVSILVMQQAAASSITSNIATNIASPTSASAMLASVMVGGSPMSVIVVSPPSNRCMNCFNNDAAGLAGGGNGGGDGWVSILSGTIVVLLLLVVGQSLYWRLKRKGFRPTLGRKRFGVLDLTDGSARASSRFNDRGFSNSVEMGSAPNSPVSWPGSPSLASPDTSQKGFDGRPMPPPPSAFVDNVEGFVDIGSAKTKESGVGGTRNAAAKARAQASNRAAGRGTPGDKKDVAPVVVTVPLSHALDKPIIANLDANHQIESIRSEGSWVPKGDHI</sequence>
<protein>
    <submittedName>
        <fullName evidence="3">Uncharacterized protein</fullName>
    </submittedName>
</protein>
<evidence type="ECO:0000256" key="2">
    <source>
        <dbReference type="SAM" id="Phobius"/>
    </source>
</evidence>
<keyword evidence="2" id="KW-0812">Transmembrane</keyword>
<keyword evidence="2" id="KW-0472">Membrane</keyword>
<feature type="transmembrane region" description="Helical" evidence="2">
    <location>
        <begin position="123"/>
        <end position="146"/>
    </location>
</feature>
<feature type="compositionally biased region" description="Polar residues" evidence="1">
    <location>
        <begin position="204"/>
        <end position="213"/>
    </location>
</feature>
<comment type="caution">
    <text evidence="3">The sequence shown here is derived from an EMBL/GenBank/DDBJ whole genome shotgun (WGS) entry which is preliminary data.</text>
</comment>
<feature type="region of interest" description="Disordered" evidence="1">
    <location>
        <begin position="241"/>
        <end position="276"/>
    </location>
</feature>
<evidence type="ECO:0000256" key="1">
    <source>
        <dbReference type="SAM" id="MobiDB-lite"/>
    </source>
</evidence>
<evidence type="ECO:0000313" key="4">
    <source>
        <dbReference type="Proteomes" id="UP000037460"/>
    </source>
</evidence>
<organism evidence="3 4">
    <name type="scientific">Chrysochromulina tobinii</name>
    <dbReference type="NCBI Taxonomy" id="1460289"/>
    <lineage>
        <taxon>Eukaryota</taxon>
        <taxon>Haptista</taxon>
        <taxon>Haptophyta</taxon>
        <taxon>Prymnesiophyceae</taxon>
        <taxon>Prymnesiales</taxon>
        <taxon>Chrysochromulinaceae</taxon>
        <taxon>Chrysochromulina</taxon>
    </lineage>
</organism>